<keyword evidence="8" id="KW-0808">Transferase</keyword>
<dbReference type="Proteomes" id="UP000050996">
    <property type="component" value="Unassembled WGS sequence"/>
</dbReference>
<evidence type="ECO:0000256" key="3">
    <source>
        <dbReference type="ARBA" id="ARBA00023082"/>
    </source>
</evidence>
<proteinExistence type="inferred from homology"/>
<dbReference type="AlphaFoldDB" id="A0A0Q3T954"/>
<keyword evidence="8" id="KW-0548">Nucleotidyltransferase</keyword>
<dbReference type="InterPro" id="IPR007627">
    <property type="entry name" value="RNA_pol_sigma70_r2"/>
</dbReference>
<dbReference type="PANTHER" id="PTHR43133:SF8">
    <property type="entry name" value="RNA POLYMERASE SIGMA FACTOR HI_1459-RELATED"/>
    <property type="match status" value="1"/>
</dbReference>
<evidence type="ECO:0000256" key="2">
    <source>
        <dbReference type="ARBA" id="ARBA00023015"/>
    </source>
</evidence>
<dbReference type="Pfam" id="PF08281">
    <property type="entry name" value="Sigma70_r4_2"/>
    <property type="match status" value="1"/>
</dbReference>
<comment type="similarity">
    <text evidence="1">Belongs to the sigma-70 factor family. ECF subfamily.</text>
</comment>
<dbReference type="STRING" id="1637975.AN957_16035"/>
<dbReference type="NCBIfam" id="TIGR02937">
    <property type="entry name" value="sigma70-ECF"/>
    <property type="match status" value="1"/>
</dbReference>
<keyword evidence="5" id="KW-0804">Transcription</keyword>
<dbReference type="InterPro" id="IPR013249">
    <property type="entry name" value="RNA_pol_sigma70_r4_t2"/>
</dbReference>
<dbReference type="InterPro" id="IPR014284">
    <property type="entry name" value="RNA_pol_sigma-70_dom"/>
</dbReference>
<dbReference type="SUPFAM" id="SSF88946">
    <property type="entry name" value="Sigma2 domain of RNA polymerase sigma factors"/>
    <property type="match status" value="1"/>
</dbReference>
<dbReference type="SUPFAM" id="SSF88659">
    <property type="entry name" value="Sigma3 and sigma4 domains of RNA polymerase sigma factors"/>
    <property type="match status" value="1"/>
</dbReference>
<dbReference type="EMBL" id="LJIX01000006">
    <property type="protein sequence ID" value="KQL19925.1"/>
    <property type="molecule type" value="Genomic_DNA"/>
</dbReference>
<keyword evidence="4" id="KW-0238">DNA-binding</keyword>
<protein>
    <submittedName>
        <fullName evidence="8">RNA polymerase subunit sigma-70</fullName>
        <ecNumber evidence="8">2.7.7.6</ecNumber>
    </submittedName>
</protein>
<evidence type="ECO:0000313" key="9">
    <source>
        <dbReference type="Proteomes" id="UP000050996"/>
    </source>
</evidence>
<evidence type="ECO:0000259" key="7">
    <source>
        <dbReference type="Pfam" id="PF08281"/>
    </source>
</evidence>
<feature type="domain" description="RNA polymerase sigma factor 70 region 4 type 2" evidence="7">
    <location>
        <begin position="123"/>
        <end position="174"/>
    </location>
</feature>
<keyword evidence="3" id="KW-0731">Sigma factor</keyword>
<evidence type="ECO:0000256" key="1">
    <source>
        <dbReference type="ARBA" id="ARBA00010641"/>
    </source>
</evidence>
<reference evidence="8 9" key="1">
    <citation type="submission" date="2015-09" db="EMBL/GenBank/DDBJ databases">
        <title>Genome sequencing project for genomic taxonomy and phylogenomics of Bacillus-like bacteria.</title>
        <authorList>
            <person name="Liu B."/>
            <person name="Wang J."/>
            <person name="Zhu Y."/>
            <person name="Liu G."/>
            <person name="Chen Q."/>
            <person name="Chen Z."/>
            <person name="Lan J."/>
            <person name="Che J."/>
            <person name="Ge C."/>
            <person name="Shi H."/>
            <person name="Pan Z."/>
            <person name="Liu X."/>
        </authorList>
    </citation>
    <scope>NUCLEOTIDE SEQUENCE [LARGE SCALE GENOMIC DNA]</scope>
    <source>
        <strain evidence="8 9">FJAT-18043</strain>
    </source>
</reference>
<evidence type="ECO:0000313" key="8">
    <source>
        <dbReference type="EMBL" id="KQL19925.1"/>
    </source>
</evidence>
<dbReference type="InterPro" id="IPR013325">
    <property type="entry name" value="RNA_pol_sigma_r2"/>
</dbReference>
<dbReference type="InterPro" id="IPR013324">
    <property type="entry name" value="RNA_pol_sigma_r3/r4-like"/>
</dbReference>
<dbReference type="RefSeq" id="WP_056685156.1">
    <property type="nucleotide sequence ID" value="NZ_LJIX01000006.1"/>
</dbReference>
<dbReference type="InterPro" id="IPR036388">
    <property type="entry name" value="WH-like_DNA-bd_sf"/>
</dbReference>
<sequence>MKCNENNYIQRLQRQKEDALEFIVDKYLPLIKGIAYKILSPLQNDGIIEECVNDIFLSIWNHSKKFQGDAIDFRKWICAIAKFKAIDYYRRTSNGKEFSRDIIEETVEKSAEDELVILEDKTELIRLINQLEPVDRKIFIMKFYLGLKTEDISKKLGLTESAISNRIYRGKKKLHTKAANLDFGGSLV</sequence>
<name>A0A0Q3T954_9BACI</name>
<dbReference type="CDD" id="cd06171">
    <property type="entry name" value="Sigma70_r4"/>
    <property type="match status" value="1"/>
</dbReference>
<dbReference type="Gene3D" id="1.10.10.10">
    <property type="entry name" value="Winged helix-like DNA-binding domain superfamily/Winged helix DNA-binding domain"/>
    <property type="match status" value="1"/>
</dbReference>
<organism evidence="8 9">
    <name type="scientific">Cytobacillus solani</name>
    <dbReference type="NCBI Taxonomy" id="1637975"/>
    <lineage>
        <taxon>Bacteria</taxon>
        <taxon>Bacillati</taxon>
        <taxon>Bacillota</taxon>
        <taxon>Bacilli</taxon>
        <taxon>Bacillales</taxon>
        <taxon>Bacillaceae</taxon>
        <taxon>Cytobacillus</taxon>
    </lineage>
</organism>
<dbReference type="InterPro" id="IPR039425">
    <property type="entry name" value="RNA_pol_sigma-70-like"/>
</dbReference>
<comment type="caution">
    <text evidence="8">The sequence shown here is derived from an EMBL/GenBank/DDBJ whole genome shotgun (WGS) entry which is preliminary data.</text>
</comment>
<evidence type="ECO:0000256" key="5">
    <source>
        <dbReference type="ARBA" id="ARBA00023163"/>
    </source>
</evidence>
<accession>A0A0Q3T954</accession>
<dbReference type="GO" id="GO:0016987">
    <property type="term" value="F:sigma factor activity"/>
    <property type="evidence" value="ECO:0007669"/>
    <property type="project" value="UniProtKB-KW"/>
</dbReference>
<evidence type="ECO:0000256" key="4">
    <source>
        <dbReference type="ARBA" id="ARBA00023125"/>
    </source>
</evidence>
<dbReference type="PANTHER" id="PTHR43133">
    <property type="entry name" value="RNA POLYMERASE ECF-TYPE SIGMA FACTO"/>
    <property type="match status" value="1"/>
</dbReference>
<dbReference type="Pfam" id="PF04542">
    <property type="entry name" value="Sigma70_r2"/>
    <property type="match status" value="1"/>
</dbReference>
<keyword evidence="9" id="KW-1185">Reference proteome</keyword>
<dbReference type="EC" id="2.7.7.6" evidence="8"/>
<gene>
    <name evidence="8" type="ORF">AN957_16035</name>
</gene>
<evidence type="ECO:0000259" key="6">
    <source>
        <dbReference type="Pfam" id="PF04542"/>
    </source>
</evidence>
<dbReference type="Gene3D" id="1.10.1740.10">
    <property type="match status" value="1"/>
</dbReference>
<dbReference type="PATRIC" id="fig|1637975.4.peg.3110"/>
<dbReference type="GO" id="GO:0003677">
    <property type="term" value="F:DNA binding"/>
    <property type="evidence" value="ECO:0007669"/>
    <property type="project" value="UniProtKB-KW"/>
</dbReference>
<dbReference type="GO" id="GO:0003899">
    <property type="term" value="F:DNA-directed RNA polymerase activity"/>
    <property type="evidence" value="ECO:0007669"/>
    <property type="project" value="UniProtKB-EC"/>
</dbReference>
<dbReference type="GO" id="GO:0006352">
    <property type="term" value="P:DNA-templated transcription initiation"/>
    <property type="evidence" value="ECO:0007669"/>
    <property type="project" value="InterPro"/>
</dbReference>
<keyword evidence="2" id="KW-0805">Transcription regulation</keyword>
<feature type="domain" description="RNA polymerase sigma-70 region 2" evidence="6">
    <location>
        <begin position="24"/>
        <end position="93"/>
    </location>
</feature>